<dbReference type="OMA" id="NTHFRRR"/>
<protein>
    <submittedName>
        <fullName evidence="2">Uncharacterized protein</fullName>
    </submittedName>
</protein>
<dbReference type="VEuPathDB" id="AmoebaDB:FDP41_011025"/>
<dbReference type="OrthoDB" id="10287458at2759"/>
<gene>
    <name evidence="2" type="ORF">FDP41_011025</name>
</gene>
<feature type="region of interest" description="Disordered" evidence="1">
    <location>
        <begin position="1"/>
        <end position="24"/>
    </location>
</feature>
<comment type="caution">
    <text evidence="2">The sequence shown here is derived from an EMBL/GenBank/DDBJ whole genome shotgun (WGS) entry which is preliminary data.</text>
</comment>
<evidence type="ECO:0000256" key="1">
    <source>
        <dbReference type="SAM" id="MobiDB-lite"/>
    </source>
</evidence>
<dbReference type="GeneID" id="68118240"/>
<evidence type="ECO:0000313" key="2">
    <source>
        <dbReference type="EMBL" id="KAF0983047.1"/>
    </source>
</evidence>
<keyword evidence="3" id="KW-1185">Reference proteome</keyword>
<dbReference type="VEuPathDB" id="AmoebaDB:NF0086890"/>
<dbReference type="RefSeq" id="XP_044567760.1">
    <property type="nucleotide sequence ID" value="XM_044701389.1"/>
</dbReference>
<dbReference type="Proteomes" id="UP000444721">
    <property type="component" value="Unassembled WGS sequence"/>
</dbReference>
<proteinExistence type="predicted"/>
<dbReference type="VEuPathDB" id="AmoebaDB:NfTy_016490"/>
<sequence length="981" mass="114326">MKKLIGVSRSGDDDEFLKPKPRQKKAMDFVETQHPVSQEEASKIADFSQLMISRSYHAKGHSETILDVPLIGDGEFKMIVENKSSHADFIRNVTFSFGMYKIDDVQPCWNTISSESKSSSQCGCHFESILKTSSEKADLFEDQKLDSLNTSYYIRIIVNTAHAVEFDIQVWQKETFIYLENPLKEQHDIRCLTYRMLGLGEDDLSSYDDGEYKSKKFVNTSTDLTLEPGSYFAIVKKNDLCILLESKDEFSLWCSFQVNGVDVSYCDEISTFWCSKPFFIPTKRVVTLTVQAGQSSTNFALEGGNYDFYFLKTSSEDAFKLFESEESLNDGLVHFLKIMHDAYRAQDYQYANYVFNFFPSDKRIHHIKSKIETSYLEPLKRFELLKKNVNKAAEVKDLEEMKRLIGRESNYKDCIKEGLVYARSKLEILKTEKFAIDQIMRLLKKHGEEVESITVNSSFLSDTTFLSLEKTRQREKKDRIVSIMLELPDLFSKSTVCFALNVWYNVIDKFFSMVYSSNCKEVMEVIDIIENQKDINLEGLEDGSFRKWVKILDIVIKDQMSVYLDKVMDNINKLTSTLISTYKEIGTINDEIQAKFTETQTIDNALNRKLENAMKRRSQTMSEINTEEIFLKNHLFLFFEKSQKEFGIDVFNWVFPSIYKHMHSYLKATRAFCEKYLKKHQPELTSLVCNRDLSGLLVYIGDNKHEMLEKDIDKYRFIHSELSKNVPNFSLIVSHFGEKEKQAFQNELSQVAWVDRKISNLPEENSHSEISMQGGVVDLEWRGSVDVEPLVDYESIPYDKILDTIKNEMKLINRTLDLKDPFMRDEKNNHSCIGQLMRKRMIPVFMALFLEDMKPEYDLWTFLEKIASYDTELEEAIQATNQFVSKRSSLLSSKKKDLIHRVKFKYFLTAFVTNGKNPDFMPKIVSSSVLNETHKPTYLLHNKNNQKELLKYLAFFKTYPMNLELEIPHLEYDPKYANETM</sequence>
<accession>A0A6A5C0P4</accession>
<evidence type="ECO:0000313" key="3">
    <source>
        <dbReference type="Proteomes" id="UP000444721"/>
    </source>
</evidence>
<name>A0A6A5C0P4_NAEFO</name>
<reference evidence="2 3" key="1">
    <citation type="journal article" date="2019" name="Sci. Rep.">
        <title>Nanopore sequencing improves the draft genome of the human pathogenic amoeba Naegleria fowleri.</title>
        <authorList>
            <person name="Liechti N."/>
            <person name="Schurch N."/>
            <person name="Bruggmann R."/>
            <person name="Wittwer M."/>
        </authorList>
    </citation>
    <scope>NUCLEOTIDE SEQUENCE [LARGE SCALE GENOMIC DNA]</scope>
    <source>
        <strain evidence="2 3">ATCC 30894</strain>
    </source>
</reference>
<dbReference type="EMBL" id="VFQX01000007">
    <property type="protein sequence ID" value="KAF0983047.1"/>
    <property type="molecule type" value="Genomic_DNA"/>
</dbReference>
<organism evidence="2 3">
    <name type="scientific">Naegleria fowleri</name>
    <name type="common">Brain eating amoeba</name>
    <dbReference type="NCBI Taxonomy" id="5763"/>
    <lineage>
        <taxon>Eukaryota</taxon>
        <taxon>Discoba</taxon>
        <taxon>Heterolobosea</taxon>
        <taxon>Tetramitia</taxon>
        <taxon>Eutetramitia</taxon>
        <taxon>Vahlkampfiidae</taxon>
        <taxon>Naegleria</taxon>
    </lineage>
</organism>
<dbReference type="AlphaFoldDB" id="A0A6A5C0P4"/>